<feature type="domain" description="VQ" evidence="2">
    <location>
        <begin position="29"/>
        <end position="46"/>
    </location>
</feature>
<sequence length="80" mass="7975">MSTGEEQRASKPPATVRIVETLYVEAGTAADFKSVVQRLTGRDSASAAALPVQDRTTPQGADRGAGAGGGGGASDAKRGS</sequence>
<feature type="compositionally biased region" description="Gly residues" evidence="1">
    <location>
        <begin position="63"/>
        <end position="73"/>
    </location>
</feature>
<evidence type="ECO:0000256" key="1">
    <source>
        <dbReference type="SAM" id="MobiDB-lite"/>
    </source>
</evidence>
<evidence type="ECO:0000313" key="4">
    <source>
        <dbReference type="Proteomes" id="UP000015105"/>
    </source>
</evidence>
<reference evidence="3" key="3">
    <citation type="journal article" date="2017" name="Nature">
        <title>Genome sequence of the progenitor of the wheat D genome Aegilops tauschii.</title>
        <authorList>
            <person name="Luo M.C."/>
            <person name="Gu Y.Q."/>
            <person name="Puiu D."/>
            <person name="Wang H."/>
            <person name="Twardziok S.O."/>
            <person name="Deal K.R."/>
            <person name="Huo N."/>
            <person name="Zhu T."/>
            <person name="Wang L."/>
            <person name="Wang Y."/>
            <person name="McGuire P.E."/>
            <person name="Liu S."/>
            <person name="Long H."/>
            <person name="Ramasamy R.K."/>
            <person name="Rodriguez J.C."/>
            <person name="Van S.L."/>
            <person name="Yuan L."/>
            <person name="Wang Z."/>
            <person name="Xia Z."/>
            <person name="Xiao L."/>
            <person name="Anderson O.D."/>
            <person name="Ouyang S."/>
            <person name="Liang Y."/>
            <person name="Zimin A.V."/>
            <person name="Pertea G."/>
            <person name="Qi P."/>
            <person name="Bennetzen J.L."/>
            <person name="Dai X."/>
            <person name="Dawson M.W."/>
            <person name="Muller H.G."/>
            <person name="Kugler K."/>
            <person name="Rivarola-Duarte L."/>
            <person name="Spannagl M."/>
            <person name="Mayer K.F.X."/>
            <person name="Lu F.H."/>
            <person name="Bevan M.W."/>
            <person name="Leroy P."/>
            <person name="Li P."/>
            <person name="You F.M."/>
            <person name="Sun Q."/>
            <person name="Liu Z."/>
            <person name="Lyons E."/>
            <person name="Wicker T."/>
            <person name="Salzberg S.L."/>
            <person name="Devos K.M."/>
            <person name="Dvorak J."/>
        </authorList>
    </citation>
    <scope>NUCLEOTIDE SEQUENCE [LARGE SCALE GENOMIC DNA]</scope>
    <source>
        <strain evidence="3">cv. AL8/78</strain>
    </source>
</reference>
<evidence type="ECO:0000259" key="2">
    <source>
        <dbReference type="Pfam" id="PF05678"/>
    </source>
</evidence>
<reference evidence="4" key="1">
    <citation type="journal article" date="2014" name="Science">
        <title>Ancient hybridizations among the ancestral genomes of bread wheat.</title>
        <authorList>
            <consortium name="International Wheat Genome Sequencing Consortium,"/>
            <person name="Marcussen T."/>
            <person name="Sandve S.R."/>
            <person name="Heier L."/>
            <person name="Spannagl M."/>
            <person name="Pfeifer M."/>
            <person name="Jakobsen K.S."/>
            <person name="Wulff B.B."/>
            <person name="Steuernagel B."/>
            <person name="Mayer K.F."/>
            <person name="Olsen O.A."/>
        </authorList>
    </citation>
    <scope>NUCLEOTIDE SEQUENCE [LARGE SCALE GENOMIC DNA]</scope>
    <source>
        <strain evidence="4">cv. AL8/78</strain>
    </source>
</reference>
<reference evidence="3" key="4">
    <citation type="submission" date="2019-03" db="UniProtKB">
        <authorList>
            <consortium name="EnsemblPlants"/>
        </authorList>
    </citation>
    <scope>IDENTIFICATION</scope>
</reference>
<feature type="region of interest" description="Disordered" evidence="1">
    <location>
        <begin position="41"/>
        <end position="80"/>
    </location>
</feature>
<dbReference type="EnsemblPlants" id="AET1Gv20981100.1">
    <property type="protein sequence ID" value="AET1Gv20981100.1"/>
    <property type="gene ID" value="AET1Gv20981100"/>
</dbReference>
<reference evidence="3" key="5">
    <citation type="journal article" date="2021" name="G3 (Bethesda)">
        <title>Aegilops tauschii genome assembly Aet v5.0 features greater sequence contiguity and improved annotation.</title>
        <authorList>
            <person name="Wang L."/>
            <person name="Zhu T."/>
            <person name="Rodriguez J.C."/>
            <person name="Deal K.R."/>
            <person name="Dubcovsky J."/>
            <person name="McGuire P.E."/>
            <person name="Lux T."/>
            <person name="Spannagl M."/>
            <person name="Mayer K.F.X."/>
            <person name="Baldrich P."/>
            <person name="Meyers B.C."/>
            <person name="Huo N."/>
            <person name="Gu Y.Q."/>
            <person name="Zhou H."/>
            <person name="Devos K.M."/>
            <person name="Bennetzen J.L."/>
            <person name="Unver T."/>
            <person name="Budak H."/>
            <person name="Gulick P.J."/>
            <person name="Galiba G."/>
            <person name="Kalapos B."/>
            <person name="Nelson D.R."/>
            <person name="Li P."/>
            <person name="You F.M."/>
            <person name="Luo M.C."/>
            <person name="Dvorak J."/>
        </authorList>
    </citation>
    <scope>NUCLEOTIDE SEQUENCE [LARGE SCALE GENOMIC DNA]</scope>
    <source>
        <strain evidence="3">cv. AL8/78</strain>
    </source>
</reference>
<keyword evidence="4" id="KW-1185">Reference proteome</keyword>
<evidence type="ECO:0000313" key="3">
    <source>
        <dbReference type="EnsemblPlants" id="AET1Gv20981100.1"/>
    </source>
</evidence>
<name>A0A452ZZ42_AEGTS</name>
<dbReference type="AlphaFoldDB" id="A0A452ZZ42"/>
<dbReference type="Pfam" id="PF05678">
    <property type="entry name" value="VQ"/>
    <property type="match status" value="1"/>
</dbReference>
<dbReference type="Gramene" id="AET1Gv20981100.1">
    <property type="protein sequence ID" value="AET1Gv20981100.1"/>
    <property type="gene ID" value="AET1Gv20981100"/>
</dbReference>
<accession>A0A452ZZ42</accession>
<organism evidence="3 4">
    <name type="scientific">Aegilops tauschii subsp. strangulata</name>
    <name type="common">Goatgrass</name>
    <dbReference type="NCBI Taxonomy" id="200361"/>
    <lineage>
        <taxon>Eukaryota</taxon>
        <taxon>Viridiplantae</taxon>
        <taxon>Streptophyta</taxon>
        <taxon>Embryophyta</taxon>
        <taxon>Tracheophyta</taxon>
        <taxon>Spermatophyta</taxon>
        <taxon>Magnoliopsida</taxon>
        <taxon>Liliopsida</taxon>
        <taxon>Poales</taxon>
        <taxon>Poaceae</taxon>
        <taxon>BOP clade</taxon>
        <taxon>Pooideae</taxon>
        <taxon>Triticodae</taxon>
        <taxon>Triticeae</taxon>
        <taxon>Triticinae</taxon>
        <taxon>Aegilops</taxon>
    </lineage>
</organism>
<protein>
    <recommendedName>
        <fullName evidence="2">VQ domain-containing protein</fullName>
    </recommendedName>
</protein>
<dbReference type="PANTHER" id="PTHR34777">
    <property type="entry name" value="VQ MOTIF-CONTAINING PROTEIN 10"/>
    <property type="match status" value="1"/>
</dbReference>
<dbReference type="InterPro" id="IPR008889">
    <property type="entry name" value="VQ"/>
</dbReference>
<dbReference type="InterPro" id="IPR039608">
    <property type="entry name" value="VQ_1/10"/>
</dbReference>
<dbReference type="Proteomes" id="UP000015105">
    <property type="component" value="Chromosome 1D"/>
</dbReference>
<dbReference type="PANTHER" id="PTHR34777:SF1">
    <property type="entry name" value="VQ MOTIF-CONTAINING PROTEIN 10"/>
    <property type="match status" value="1"/>
</dbReference>
<reference evidence="4" key="2">
    <citation type="journal article" date="2017" name="Nat. Plants">
        <title>The Aegilops tauschii genome reveals multiple impacts of transposons.</title>
        <authorList>
            <person name="Zhao G."/>
            <person name="Zou C."/>
            <person name="Li K."/>
            <person name="Wang K."/>
            <person name="Li T."/>
            <person name="Gao L."/>
            <person name="Zhang X."/>
            <person name="Wang H."/>
            <person name="Yang Z."/>
            <person name="Liu X."/>
            <person name="Jiang W."/>
            <person name="Mao L."/>
            <person name="Kong X."/>
            <person name="Jiao Y."/>
            <person name="Jia J."/>
        </authorList>
    </citation>
    <scope>NUCLEOTIDE SEQUENCE [LARGE SCALE GENOMIC DNA]</scope>
    <source>
        <strain evidence="4">cv. AL8/78</strain>
    </source>
</reference>
<proteinExistence type="predicted"/>